<comment type="caution">
    <text evidence="1">The sequence shown here is derived from an EMBL/GenBank/DDBJ whole genome shotgun (WGS) entry which is preliminary data.</text>
</comment>
<name>A0A329QJ44_9ACTN</name>
<gene>
    <name evidence="1" type="ORF">DPM12_15625</name>
</gene>
<dbReference type="EMBL" id="QMIG01000018">
    <property type="protein sequence ID" value="RAW11941.1"/>
    <property type="molecule type" value="Genomic_DNA"/>
</dbReference>
<organism evidence="1 2">
    <name type="scientific">Phytoactinopolyspora halophila</name>
    <dbReference type="NCBI Taxonomy" id="1981511"/>
    <lineage>
        <taxon>Bacteria</taxon>
        <taxon>Bacillati</taxon>
        <taxon>Actinomycetota</taxon>
        <taxon>Actinomycetes</taxon>
        <taxon>Jiangellales</taxon>
        <taxon>Jiangellaceae</taxon>
        <taxon>Phytoactinopolyspora</taxon>
    </lineage>
</organism>
<dbReference type="Proteomes" id="UP000250462">
    <property type="component" value="Unassembled WGS sequence"/>
</dbReference>
<evidence type="ECO:0000313" key="2">
    <source>
        <dbReference type="Proteomes" id="UP000250462"/>
    </source>
</evidence>
<dbReference type="Gene3D" id="1.10.10.10">
    <property type="entry name" value="Winged helix-like DNA-binding domain superfamily/Winged helix DNA-binding domain"/>
    <property type="match status" value="1"/>
</dbReference>
<reference evidence="1 2" key="1">
    <citation type="submission" date="2018-06" db="EMBL/GenBank/DDBJ databases">
        <title>Phytoactinopolyspora halophila sp. nov., a novel halophilic actinomycete isolated from a saline soil in China.</title>
        <authorList>
            <person name="Tang S.-K."/>
        </authorList>
    </citation>
    <scope>NUCLEOTIDE SEQUENCE [LARGE SCALE GENOMIC DNA]</scope>
    <source>
        <strain evidence="1 2">YIM 96934</strain>
    </source>
</reference>
<dbReference type="InterPro" id="IPR036390">
    <property type="entry name" value="WH_DNA-bd_sf"/>
</dbReference>
<dbReference type="OrthoDB" id="3237509at2"/>
<evidence type="ECO:0008006" key="3">
    <source>
        <dbReference type="Google" id="ProtNLM"/>
    </source>
</evidence>
<dbReference type="AlphaFoldDB" id="A0A329QJ44"/>
<keyword evidence="2" id="KW-1185">Reference proteome</keyword>
<evidence type="ECO:0000313" key="1">
    <source>
        <dbReference type="EMBL" id="RAW11941.1"/>
    </source>
</evidence>
<proteinExistence type="predicted"/>
<sequence>MIATWPDELPEIAGLPLELAKRAARLTALMDQSIDTELERLGLTRAEFDIVATLRRQGAPYRLRPTDLSKGLLLSSGGTATCSGAFRPGGASARATADALREVLIALGDTAPHASAAPDG</sequence>
<dbReference type="InterPro" id="IPR036388">
    <property type="entry name" value="WH-like_DNA-bd_sf"/>
</dbReference>
<protein>
    <recommendedName>
        <fullName evidence="3">MarR family transcriptional regulator</fullName>
    </recommendedName>
</protein>
<accession>A0A329QJ44</accession>
<dbReference type="SUPFAM" id="SSF46785">
    <property type="entry name" value="Winged helix' DNA-binding domain"/>
    <property type="match status" value="1"/>
</dbReference>